<dbReference type="Proteomes" id="UP000075714">
    <property type="component" value="Unassembled WGS sequence"/>
</dbReference>
<accession>A0A150FVE3</accession>
<organism evidence="1 2">
    <name type="scientific">Gonium pectorale</name>
    <name type="common">Green alga</name>
    <dbReference type="NCBI Taxonomy" id="33097"/>
    <lineage>
        <taxon>Eukaryota</taxon>
        <taxon>Viridiplantae</taxon>
        <taxon>Chlorophyta</taxon>
        <taxon>core chlorophytes</taxon>
        <taxon>Chlorophyceae</taxon>
        <taxon>CS clade</taxon>
        <taxon>Chlamydomonadales</taxon>
        <taxon>Volvocaceae</taxon>
        <taxon>Gonium</taxon>
    </lineage>
</organism>
<keyword evidence="2" id="KW-1185">Reference proteome</keyword>
<reference evidence="2" key="1">
    <citation type="journal article" date="2016" name="Nat. Commun.">
        <title>The Gonium pectorale genome demonstrates co-option of cell cycle regulation during the evolution of multicellularity.</title>
        <authorList>
            <person name="Hanschen E.R."/>
            <person name="Marriage T.N."/>
            <person name="Ferris P.J."/>
            <person name="Hamaji T."/>
            <person name="Toyoda A."/>
            <person name="Fujiyama A."/>
            <person name="Neme R."/>
            <person name="Noguchi H."/>
            <person name="Minakuchi Y."/>
            <person name="Suzuki M."/>
            <person name="Kawai-Toyooka H."/>
            <person name="Smith D.R."/>
            <person name="Sparks H."/>
            <person name="Anderson J."/>
            <person name="Bakaric R."/>
            <person name="Luria V."/>
            <person name="Karger A."/>
            <person name="Kirschner M.W."/>
            <person name="Durand P.M."/>
            <person name="Michod R.E."/>
            <person name="Nozaki H."/>
            <person name="Olson B.J."/>
        </authorList>
    </citation>
    <scope>NUCLEOTIDE SEQUENCE [LARGE SCALE GENOMIC DNA]</scope>
    <source>
        <strain evidence="2">NIES-2863</strain>
    </source>
</reference>
<sequence length="561" mass="57811">MAEGPGQLGNGRVARVDGAGPRLLRPAARCHEERGARIRALVLVIAASCALLPLLAIPSAAQSTASALFTSAALAAAGGDASAPAVTAASGSGGGGAKVIPTAYVDGGGYGPPVELNPSVMILGEFDWVPYQSKPPFTSRCTDMVDRSKRNAGGSRINFVPTHYWRDRNQDGGVDAYCYMDSDMDCITHTAASIASFRAGMELCFRRAVEEGLGISIVPHLDDGGKTAAWRNGLLFDPKKKYNGFSYQQVMLDPIADALAAALAAKPSWVGPIPVWFALQGEMSATVIHHPNEYKALLSEMRQKLFRGMAAAGASEELVSVTRRLTQVGVSFNFNKVMQINTGGGAGGGSEASVLARFRGFGPFTTAINSLRGLRAVVTGVADGAVAAVGGGGGVDGGAGARRRLLAPQVDVGALKSLFEAIDFLGISAYAALDAADFPSSVRGVGSGGKALQNAAFTFFGEMKAELGIDVPAILARRKIDLHYSEFGLGGGASMGSWDVLGIYPESTTPAGSYRDPAVVAAVKRHNDAIVAATTAAAALAAARGASMPTTLLPFSDSGGK</sequence>
<evidence type="ECO:0000313" key="1">
    <source>
        <dbReference type="EMBL" id="KXZ41591.1"/>
    </source>
</evidence>
<dbReference type="EMBL" id="LSYV01000374">
    <property type="protein sequence ID" value="KXZ41591.1"/>
    <property type="molecule type" value="Genomic_DNA"/>
</dbReference>
<dbReference type="STRING" id="33097.A0A150FVE3"/>
<gene>
    <name evidence="1" type="ORF">GPECTOR_376g168</name>
</gene>
<comment type="caution">
    <text evidence="1">The sequence shown here is derived from an EMBL/GenBank/DDBJ whole genome shotgun (WGS) entry which is preliminary data.</text>
</comment>
<protein>
    <submittedName>
        <fullName evidence="1">Uncharacterized protein</fullName>
    </submittedName>
</protein>
<evidence type="ECO:0000313" key="2">
    <source>
        <dbReference type="Proteomes" id="UP000075714"/>
    </source>
</evidence>
<name>A0A150FVE3_GONPE</name>
<proteinExistence type="predicted"/>
<dbReference type="AlphaFoldDB" id="A0A150FVE3"/>
<dbReference type="OrthoDB" id="532139at2759"/>